<protein>
    <submittedName>
        <fullName evidence="1">Uncharacterized protein</fullName>
    </submittedName>
</protein>
<proteinExistence type="predicted"/>
<accession>L0DPH3</accession>
<dbReference type="STRING" id="886293.Sinac_6505"/>
<dbReference type="KEGG" id="saci:Sinac_6505"/>
<organism evidence="1 2">
    <name type="scientific">Singulisphaera acidiphila (strain ATCC BAA-1392 / DSM 18658 / VKM B-2454 / MOB10)</name>
    <dbReference type="NCBI Taxonomy" id="886293"/>
    <lineage>
        <taxon>Bacteria</taxon>
        <taxon>Pseudomonadati</taxon>
        <taxon>Planctomycetota</taxon>
        <taxon>Planctomycetia</taxon>
        <taxon>Isosphaerales</taxon>
        <taxon>Isosphaeraceae</taxon>
        <taxon>Singulisphaera</taxon>
    </lineage>
</organism>
<dbReference type="EMBL" id="CP003364">
    <property type="protein sequence ID" value="AGA30581.1"/>
    <property type="molecule type" value="Genomic_DNA"/>
</dbReference>
<dbReference type="AlphaFoldDB" id="L0DPH3"/>
<keyword evidence="2" id="KW-1185">Reference proteome</keyword>
<dbReference type="RefSeq" id="WP_015249664.1">
    <property type="nucleotide sequence ID" value="NC_019892.1"/>
</dbReference>
<reference evidence="1 2" key="1">
    <citation type="submission" date="2012-02" db="EMBL/GenBank/DDBJ databases">
        <title>Complete sequence of chromosome of Singulisphaera acidiphila DSM 18658.</title>
        <authorList>
            <consortium name="US DOE Joint Genome Institute (JGI-PGF)"/>
            <person name="Lucas S."/>
            <person name="Copeland A."/>
            <person name="Lapidus A."/>
            <person name="Glavina del Rio T."/>
            <person name="Dalin E."/>
            <person name="Tice H."/>
            <person name="Bruce D."/>
            <person name="Goodwin L."/>
            <person name="Pitluck S."/>
            <person name="Peters L."/>
            <person name="Ovchinnikova G."/>
            <person name="Chertkov O."/>
            <person name="Kyrpides N."/>
            <person name="Mavromatis K."/>
            <person name="Ivanova N."/>
            <person name="Brettin T."/>
            <person name="Detter J.C."/>
            <person name="Han C."/>
            <person name="Larimer F."/>
            <person name="Land M."/>
            <person name="Hauser L."/>
            <person name="Markowitz V."/>
            <person name="Cheng J.-F."/>
            <person name="Hugenholtz P."/>
            <person name="Woyke T."/>
            <person name="Wu D."/>
            <person name="Tindall B."/>
            <person name="Pomrenke H."/>
            <person name="Brambilla E."/>
            <person name="Klenk H.-P."/>
            <person name="Eisen J.A."/>
        </authorList>
    </citation>
    <scope>NUCLEOTIDE SEQUENCE [LARGE SCALE GENOMIC DNA]</scope>
    <source>
        <strain evidence="2">ATCC BAA-1392 / DSM 18658 / VKM B-2454 / MOB10</strain>
    </source>
</reference>
<dbReference type="Proteomes" id="UP000010798">
    <property type="component" value="Chromosome"/>
</dbReference>
<dbReference type="HOGENOM" id="CLU_545006_0_0_0"/>
<gene>
    <name evidence="1" type="ordered locus">Sinac_6505</name>
</gene>
<evidence type="ECO:0000313" key="1">
    <source>
        <dbReference type="EMBL" id="AGA30581.1"/>
    </source>
</evidence>
<name>L0DPH3_SINAD</name>
<sequence length="500" mass="55140">MKKLLGKLATGRAIGLMIGHRDLVLSQVAFTPLGPLEMGRRTEPMLGDSIDVVIPRILAPVLESEPWKNAPIAIGLPVLSVFFSTRPIKSMNLDAAPQILLHEVLRSSNLVIDDMDVDMIKSQPGKVPVASIIATRRKYLAPILQGLEKCGVTPSQVEPAPFALLRAAIRRHRTDRGTKSSLRIFLGAESGLAMLTAQDQPLAWRYFEMPAGEEATAVVSSIRSLRALSRYYGVDTPPDVVWVHGRPELLHLDDTPQWRETHLRMQRFDGPGFNAADTAFGLAMGCHAEAKGLNLARSMRPRDSLLRLLPLGQIGVQVATMAMATVFLQRGQNELERNVHAVKTALTHHQWIKGRSIADLEKEKASQTVRSKAIHQYLGTRIFWTDCLREVATPLPSTMTVSTVKGHCKLGDAKHDMTSDRLLSLSMRAPIAGDGVVPAEIDTYLAAMRSSQLIRKGLPQIKLSALRWGTDTRTYRPFVAFTVTCQAEAKKKPKAKESKT</sequence>
<dbReference type="OrthoDB" id="240080at2"/>
<evidence type="ECO:0000313" key="2">
    <source>
        <dbReference type="Proteomes" id="UP000010798"/>
    </source>
</evidence>